<sequence>MSRVGVGIVGAGVISEQYLRNLCAFPDVEVLFVADLDAGRAAGRATAFGIPTSGSVEQLLADDRVEIVVNLTVPVAHVDVGVAALEAGKHVWIEKPFAIDRAGAERLLATATASDRRLAGAPDTWLGPGLQAARRLIDEGAIGRPTAASAVFQSAGPEPWHPNPDFYYQPGGGPLLDMAPYYLTALVQLVGPISRVSALASSARSERVIGSGPRQGERVPVETPTHYVALLEFAAGLVAQAVFSFDGHGHGNSRELVVSGSVGHLELPDPNEFDGASTLRVPGREAVVHSLSPAGFSRGVGVLELARAVRGGVPERAGAALVGHVLDAVFAIAESAETRAVVEVTSTVERAAPLPVGWDPFVRTV</sequence>
<name>A0A8J3GPZ0_9MICO</name>
<dbReference type="Pfam" id="PF22725">
    <property type="entry name" value="GFO_IDH_MocA_C3"/>
    <property type="match status" value="1"/>
</dbReference>
<feature type="domain" description="Gfo/Idh/MocA-like oxidoreductase N-terminal" evidence="3">
    <location>
        <begin position="5"/>
        <end position="118"/>
    </location>
</feature>
<evidence type="ECO:0000259" key="4">
    <source>
        <dbReference type="Pfam" id="PF22725"/>
    </source>
</evidence>
<keyword evidence="2" id="KW-0520">NAD</keyword>
<dbReference type="PANTHER" id="PTHR43818:SF11">
    <property type="entry name" value="BCDNA.GH03377"/>
    <property type="match status" value="1"/>
</dbReference>
<keyword evidence="6" id="KW-1185">Reference proteome</keyword>
<dbReference type="Gene3D" id="3.40.50.720">
    <property type="entry name" value="NAD(P)-binding Rossmann-like Domain"/>
    <property type="match status" value="1"/>
</dbReference>
<dbReference type="Proteomes" id="UP000617531">
    <property type="component" value="Unassembled WGS sequence"/>
</dbReference>
<dbReference type="InterPro" id="IPR055170">
    <property type="entry name" value="GFO_IDH_MocA-like_dom"/>
</dbReference>
<dbReference type="SUPFAM" id="SSF51735">
    <property type="entry name" value="NAD(P)-binding Rossmann-fold domains"/>
    <property type="match status" value="1"/>
</dbReference>
<dbReference type="Pfam" id="PF01408">
    <property type="entry name" value="GFO_IDH_MocA"/>
    <property type="match status" value="1"/>
</dbReference>
<organism evidence="5 6">
    <name type="scientific">Pseudolysinimonas yzui</name>
    <dbReference type="NCBI Taxonomy" id="2708254"/>
    <lineage>
        <taxon>Bacteria</taxon>
        <taxon>Bacillati</taxon>
        <taxon>Actinomycetota</taxon>
        <taxon>Actinomycetes</taxon>
        <taxon>Micrococcales</taxon>
        <taxon>Microbacteriaceae</taxon>
        <taxon>Pseudolysinimonas</taxon>
    </lineage>
</organism>
<evidence type="ECO:0000256" key="1">
    <source>
        <dbReference type="ARBA" id="ARBA00023002"/>
    </source>
</evidence>
<dbReference type="GO" id="GO:0016491">
    <property type="term" value="F:oxidoreductase activity"/>
    <property type="evidence" value="ECO:0007669"/>
    <property type="project" value="UniProtKB-KW"/>
</dbReference>
<dbReference type="SUPFAM" id="SSF55347">
    <property type="entry name" value="Glyceraldehyde-3-phosphate dehydrogenase-like, C-terminal domain"/>
    <property type="match status" value="1"/>
</dbReference>
<dbReference type="InterPro" id="IPR000683">
    <property type="entry name" value="Gfo/Idh/MocA-like_OxRdtase_N"/>
</dbReference>
<dbReference type="InterPro" id="IPR036291">
    <property type="entry name" value="NAD(P)-bd_dom_sf"/>
</dbReference>
<keyword evidence="1" id="KW-0560">Oxidoreductase</keyword>
<dbReference type="AlphaFoldDB" id="A0A8J3GPZ0"/>
<dbReference type="Gene3D" id="3.30.360.10">
    <property type="entry name" value="Dihydrodipicolinate Reductase, domain 2"/>
    <property type="match status" value="1"/>
</dbReference>
<gene>
    <name evidence="5" type="ORF">GCM10011600_12560</name>
</gene>
<reference evidence="5" key="2">
    <citation type="submission" date="2020-09" db="EMBL/GenBank/DDBJ databases">
        <authorList>
            <person name="Sun Q."/>
            <person name="Zhou Y."/>
        </authorList>
    </citation>
    <scope>NUCLEOTIDE SEQUENCE</scope>
    <source>
        <strain evidence="5">CGMCC 1.16548</strain>
    </source>
</reference>
<evidence type="ECO:0000313" key="5">
    <source>
        <dbReference type="EMBL" id="GHF13245.1"/>
    </source>
</evidence>
<reference evidence="5" key="1">
    <citation type="journal article" date="2014" name="Int. J. Syst. Evol. Microbiol.">
        <title>Complete genome sequence of Corynebacterium casei LMG S-19264T (=DSM 44701T), isolated from a smear-ripened cheese.</title>
        <authorList>
            <consortium name="US DOE Joint Genome Institute (JGI-PGF)"/>
            <person name="Walter F."/>
            <person name="Albersmeier A."/>
            <person name="Kalinowski J."/>
            <person name="Ruckert C."/>
        </authorList>
    </citation>
    <scope>NUCLEOTIDE SEQUENCE</scope>
    <source>
        <strain evidence="5">CGMCC 1.16548</strain>
    </source>
</reference>
<feature type="domain" description="GFO/IDH/MocA-like oxidoreductase" evidence="4">
    <location>
        <begin position="131"/>
        <end position="265"/>
    </location>
</feature>
<dbReference type="RefSeq" id="WP_191282624.1">
    <property type="nucleotide sequence ID" value="NZ_BNAI01000002.1"/>
</dbReference>
<proteinExistence type="predicted"/>
<protein>
    <submittedName>
        <fullName evidence="5">Oxidoreductase</fullName>
    </submittedName>
</protein>
<evidence type="ECO:0000313" key="6">
    <source>
        <dbReference type="Proteomes" id="UP000617531"/>
    </source>
</evidence>
<accession>A0A8J3GPZ0</accession>
<comment type="caution">
    <text evidence="5">The sequence shown here is derived from an EMBL/GenBank/DDBJ whole genome shotgun (WGS) entry which is preliminary data.</text>
</comment>
<evidence type="ECO:0000259" key="3">
    <source>
        <dbReference type="Pfam" id="PF01408"/>
    </source>
</evidence>
<dbReference type="EMBL" id="BNAI01000002">
    <property type="protein sequence ID" value="GHF13245.1"/>
    <property type="molecule type" value="Genomic_DNA"/>
</dbReference>
<dbReference type="InterPro" id="IPR050463">
    <property type="entry name" value="Gfo/Idh/MocA_oxidrdct_glycsds"/>
</dbReference>
<evidence type="ECO:0000256" key="2">
    <source>
        <dbReference type="ARBA" id="ARBA00023027"/>
    </source>
</evidence>
<dbReference type="GO" id="GO:0000166">
    <property type="term" value="F:nucleotide binding"/>
    <property type="evidence" value="ECO:0007669"/>
    <property type="project" value="InterPro"/>
</dbReference>
<dbReference type="PANTHER" id="PTHR43818">
    <property type="entry name" value="BCDNA.GH03377"/>
    <property type="match status" value="1"/>
</dbReference>